<dbReference type="Proteomes" id="UP000193144">
    <property type="component" value="Unassembled WGS sequence"/>
</dbReference>
<protein>
    <submittedName>
        <fullName evidence="1">Uncharacterized protein</fullName>
    </submittedName>
</protein>
<keyword evidence="2" id="KW-1185">Reference proteome</keyword>
<accession>A0A1Y1ZN21</accession>
<reference evidence="1 2" key="1">
    <citation type="submission" date="2016-07" db="EMBL/GenBank/DDBJ databases">
        <title>Pervasive Adenine N6-methylation of Active Genes in Fungi.</title>
        <authorList>
            <consortium name="DOE Joint Genome Institute"/>
            <person name="Mondo S.J."/>
            <person name="Dannebaum R.O."/>
            <person name="Kuo R.C."/>
            <person name="Labutti K."/>
            <person name="Haridas S."/>
            <person name="Kuo A."/>
            <person name="Salamov A."/>
            <person name="Ahrendt S.R."/>
            <person name="Lipzen A."/>
            <person name="Sullivan W."/>
            <person name="Andreopoulos W.B."/>
            <person name="Clum A."/>
            <person name="Lindquist E."/>
            <person name="Daum C."/>
            <person name="Ramamoorthy G.K."/>
            <person name="Gryganskyi A."/>
            <person name="Culley D."/>
            <person name="Magnuson J.K."/>
            <person name="James T.Y."/>
            <person name="O'Malley M.A."/>
            <person name="Stajich J.E."/>
            <person name="Spatafora J.W."/>
            <person name="Visel A."/>
            <person name="Grigoriev I.V."/>
        </authorList>
    </citation>
    <scope>NUCLEOTIDE SEQUENCE [LARGE SCALE GENOMIC DNA]</scope>
    <source>
        <strain evidence="1 2">CBS 115471</strain>
    </source>
</reference>
<gene>
    <name evidence="1" type="ORF">BCR34DRAFT_317689</name>
</gene>
<evidence type="ECO:0000313" key="1">
    <source>
        <dbReference type="EMBL" id="ORY11594.1"/>
    </source>
</evidence>
<dbReference type="AlphaFoldDB" id="A0A1Y1ZN21"/>
<sequence length="125" mass="14217">MQLPRDPLLFCLLPASASLISHSAAPMYYFHTATDQHHSGLHHDLFNFMSGLDKRPIYGLHDTQIPNVSLLLEPHSCMYNNVRAQLGLCRFALVFCKSCIFKNLSVGLRRKDSMLLFVRKISTLL</sequence>
<proteinExistence type="predicted"/>
<dbReference type="EMBL" id="MCFA01000059">
    <property type="protein sequence ID" value="ORY11594.1"/>
    <property type="molecule type" value="Genomic_DNA"/>
</dbReference>
<comment type="caution">
    <text evidence="1">The sequence shown here is derived from an EMBL/GenBank/DDBJ whole genome shotgun (WGS) entry which is preliminary data.</text>
</comment>
<evidence type="ECO:0000313" key="2">
    <source>
        <dbReference type="Proteomes" id="UP000193144"/>
    </source>
</evidence>
<name>A0A1Y1ZN21_9PLEO</name>
<organism evidence="1 2">
    <name type="scientific">Clohesyomyces aquaticus</name>
    <dbReference type="NCBI Taxonomy" id="1231657"/>
    <lineage>
        <taxon>Eukaryota</taxon>
        <taxon>Fungi</taxon>
        <taxon>Dikarya</taxon>
        <taxon>Ascomycota</taxon>
        <taxon>Pezizomycotina</taxon>
        <taxon>Dothideomycetes</taxon>
        <taxon>Pleosporomycetidae</taxon>
        <taxon>Pleosporales</taxon>
        <taxon>Lindgomycetaceae</taxon>
        <taxon>Clohesyomyces</taxon>
    </lineage>
</organism>